<dbReference type="Gene3D" id="3.40.50.300">
    <property type="entry name" value="P-loop containing nucleotide triphosphate hydrolases"/>
    <property type="match status" value="1"/>
</dbReference>
<accession>A0AAJ1SZ37</accession>
<protein>
    <submittedName>
        <fullName evidence="2">Primosomal protein DnaI</fullName>
    </submittedName>
</protein>
<dbReference type="CDD" id="cd00009">
    <property type="entry name" value="AAA"/>
    <property type="match status" value="1"/>
</dbReference>
<dbReference type="InterPro" id="IPR027417">
    <property type="entry name" value="P-loop_NTPase"/>
</dbReference>
<dbReference type="InterPro" id="IPR013317">
    <property type="entry name" value="DnaA_dom"/>
</dbReference>
<dbReference type="InterPro" id="IPR003593">
    <property type="entry name" value="AAA+_ATPase"/>
</dbReference>
<gene>
    <name evidence="2" type="ORF">J2S13_001887</name>
</gene>
<keyword evidence="3" id="KW-1185">Reference proteome</keyword>
<dbReference type="PANTHER" id="PTHR30050">
    <property type="entry name" value="CHROMOSOMAL REPLICATION INITIATOR PROTEIN DNAA"/>
    <property type="match status" value="1"/>
</dbReference>
<dbReference type="SUPFAM" id="SSF52540">
    <property type="entry name" value="P-loop containing nucleoside triphosphate hydrolases"/>
    <property type="match status" value="1"/>
</dbReference>
<dbReference type="NCBIfam" id="NF006505">
    <property type="entry name" value="PRK08939.1"/>
    <property type="match status" value="1"/>
</dbReference>
<dbReference type="AlphaFoldDB" id="A0AAJ1SZ37"/>
<dbReference type="RefSeq" id="WP_307257478.1">
    <property type="nucleotide sequence ID" value="NZ_JAUSUC010000020.1"/>
</dbReference>
<name>A0AAJ1SZ37_9BACI</name>
<dbReference type="FunFam" id="3.40.50.300:FF:000880">
    <property type="entry name" value="Primosomal protein DnaI"/>
    <property type="match status" value="1"/>
</dbReference>
<sequence>MKKLNDTLNRMPKPRNLQEQYDKMREEILAHPHVQQLIKDHAGEITRTVIEKNLMRLYEYISQERNCEQCKGLHHCANLMQGYKPILVFRRGSIELDYYPCEHKKIQDEKKKAETLIQSIYVPKDVLNATFQSIDLDHPSRLEAVRLATKFVDTFKKEPQKGLYIYGPFGVGKSYLLGAIANELAAINVSSFIVYFPEFIREMKQSLGDHSINEKLDTVKKAPVLMIDDIGAESMSSWMRDDILGTILQYRMLEGLSTFFTSNFDWSELEYHLTYSQRGEEEKMKSARVMERIKYLSTPVKLEGTNRRRK</sequence>
<proteinExistence type="predicted"/>
<organism evidence="2 3">
    <name type="scientific">Oikeobacillus pervagus</name>
    <dbReference type="NCBI Taxonomy" id="1325931"/>
    <lineage>
        <taxon>Bacteria</taxon>
        <taxon>Bacillati</taxon>
        <taxon>Bacillota</taxon>
        <taxon>Bacilli</taxon>
        <taxon>Bacillales</taxon>
        <taxon>Bacillaceae</taxon>
        <taxon>Oikeobacillus</taxon>
    </lineage>
</organism>
<dbReference type="GO" id="GO:0006260">
    <property type="term" value="P:DNA replication"/>
    <property type="evidence" value="ECO:0007669"/>
    <property type="project" value="TreeGrafter"/>
</dbReference>
<reference evidence="2" key="1">
    <citation type="submission" date="2023-07" db="EMBL/GenBank/DDBJ databases">
        <title>Genomic Encyclopedia of Type Strains, Phase IV (KMG-IV): sequencing the most valuable type-strain genomes for metagenomic binning, comparative biology and taxonomic classification.</title>
        <authorList>
            <person name="Goeker M."/>
        </authorList>
    </citation>
    <scope>NUCLEOTIDE SEQUENCE</scope>
    <source>
        <strain evidence="2">DSM 23947</strain>
    </source>
</reference>
<dbReference type="Proteomes" id="UP001237207">
    <property type="component" value="Unassembled WGS sequence"/>
</dbReference>
<comment type="caution">
    <text evidence="2">The sequence shown here is derived from an EMBL/GenBank/DDBJ whole genome shotgun (WGS) entry which is preliminary data.</text>
</comment>
<dbReference type="Pfam" id="PF07319">
    <property type="entry name" value="DnaI_N"/>
    <property type="match status" value="1"/>
</dbReference>
<dbReference type="SMART" id="SM00382">
    <property type="entry name" value="AAA"/>
    <property type="match status" value="1"/>
</dbReference>
<dbReference type="Pfam" id="PF00308">
    <property type="entry name" value="Bac_DnaA"/>
    <property type="match status" value="1"/>
</dbReference>
<feature type="domain" description="AAA+ ATPase" evidence="1">
    <location>
        <begin position="159"/>
        <end position="280"/>
    </location>
</feature>
<dbReference type="PANTHER" id="PTHR30050:SF8">
    <property type="entry name" value="PRIMOSOMAL PROTEIN DNAI"/>
    <property type="match status" value="1"/>
</dbReference>
<dbReference type="GO" id="GO:0005524">
    <property type="term" value="F:ATP binding"/>
    <property type="evidence" value="ECO:0007669"/>
    <property type="project" value="InterPro"/>
</dbReference>
<dbReference type="InterPro" id="IPR009928">
    <property type="entry name" value="DnaI_N"/>
</dbReference>
<evidence type="ECO:0000313" key="2">
    <source>
        <dbReference type="EMBL" id="MDQ0215470.1"/>
    </source>
</evidence>
<evidence type="ECO:0000313" key="3">
    <source>
        <dbReference type="Proteomes" id="UP001237207"/>
    </source>
</evidence>
<evidence type="ECO:0000259" key="1">
    <source>
        <dbReference type="SMART" id="SM00382"/>
    </source>
</evidence>
<dbReference type="EMBL" id="JAUSUC010000020">
    <property type="protein sequence ID" value="MDQ0215470.1"/>
    <property type="molecule type" value="Genomic_DNA"/>
</dbReference>